<evidence type="ECO:0000313" key="7">
    <source>
        <dbReference type="RefSeq" id="XP_011083213.2"/>
    </source>
</evidence>
<dbReference type="FunCoup" id="A0A6I9TE15">
    <property type="interactions" value="2"/>
</dbReference>
<gene>
    <name evidence="7" type="primary">LOC105165783</name>
</gene>
<proteinExistence type="predicted"/>
<comment type="subcellular location">
    <subcellularLocation>
        <location evidence="1">Nucleus</location>
    </subcellularLocation>
</comment>
<evidence type="ECO:0000313" key="6">
    <source>
        <dbReference type="Proteomes" id="UP000504604"/>
    </source>
</evidence>
<feature type="domain" description="VQ" evidence="5">
    <location>
        <begin position="79"/>
        <end position="104"/>
    </location>
</feature>
<keyword evidence="6" id="KW-1185">Reference proteome</keyword>
<reference evidence="7" key="1">
    <citation type="submission" date="2025-08" db="UniProtKB">
        <authorList>
            <consortium name="RefSeq"/>
        </authorList>
    </citation>
    <scope>IDENTIFICATION</scope>
</reference>
<keyword evidence="3" id="KW-0539">Nucleus</keyword>
<feature type="region of interest" description="Disordered" evidence="4">
    <location>
        <begin position="171"/>
        <end position="190"/>
    </location>
</feature>
<name>A0A6I9TE15_SESIN</name>
<dbReference type="Proteomes" id="UP000504604">
    <property type="component" value="Linkage group LG6"/>
</dbReference>
<dbReference type="PANTHER" id="PTHR33402">
    <property type="entry name" value="VQ MOTIF-CONTAINING PROTEIN 11-LIKE"/>
    <property type="match status" value="1"/>
</dbReference>
<dbReference type="InterPro" id="IPR008889">
    <property type="entry name" value="VQ"/>
</dbReference>
<dbReference type="PANTHER" id="PTHR33402:SF22">
    <property type="entry name" value="VQ MOTIF-CONTAINING PROTEIN 31"/>
    <property type="match status" value="1"/>
</dbReference>
<dbReference type="AlphaFoldDB" id="A0A6I9TE15"/>
<evidence type="ECO:0000256" key="3">
    <source>
        <dbReference type="ARBA" id="ARBA00023242"/>
    </source>
</evidence>
<evidence type="ECO:0000256" key="2">
    <source>
        <dbReference type="ARBA" id="ARBA00022553"/>
    </source>
</evidence>
<organism evidence="6 7">
    <name type="scientific">Sesamum indicum</name>
    <name type="common">Oriental sesame</name>
    <name type="synonym">Sesamum orientale</name>
    <dbReference type="NCBI Taxonomy" id="4182"/>
    <lineage>
        <taxon>Eukaryota</taxon>
        <taxon>Viridiplantae</taxon>
        <taxon>Streptophyta</taxon>
        <taxon>Embryophyta</taxon>
        <taxon>Tracheophyta</taxon>
        <taxon>Spermatophyta</taxon>
        <taxon>Magnoliopsida</taxon>
        <taxon>eudicotyledons</taxon>
        <taxon>Gunneridae</taxon>
        <taxon>Pentapetalae</taxon>
        <taxon>asterids</taxon>
        <taxon>lamiids</taxon>
        <taxon>Lamiales</taxon>
        <taxon>Pedaliaceae</taxon>
        <taxon>Sesamum</taxon>
    </lineage>
</organism>
<accession>A0A6I9TE15</accession>
<evidence type="ECO:0000259" key="5">
    <source>
        <dbReference type="Pfam" id="PF05678"/>
    </source>
</evidence>
<sequence>MRSAWMHDHPFFNQLTFLWPPDRSILSILCLNLHLLSFISYHQNYNCKNPTNAPLSIIVTSMAKPVVPNPGSGGDGGASETTFVQADSTCFRDLVQRLTGPSGNEAPAPIKSPAPKPAQKLHERRKYKQPKLDISTPIAFQIPSSPPMVGAMSPQGAGGYGPGPWSCPASPSSSILMSPPRSLQASPTSTPVYAVTGGSNKRSSPSAMEIDFGEEERAIKEKRFYLHQSPRSKMRLAPEPELLTLFPLTSPNAASSATHKT</sequence>
<dbReference type="OrthoDB" id="783357at2759"/>
<evidence type="ECO:0000256" key="1">
    <source>
        <dbReference type="ARBA" id="ARBA00004123"/>
    </source>
</evidence>
<dbReference type="GO" id="GO:0005634">
    <property type="term" value="C:nucleus"/>
    <property type="evidence" value="ECO:0007669"/>
    <property type="project" value="UniProtKB-SubCell"/>
</dbReference>
<dbReference type="Pfam" id="PF05678">
    <property type="entry name" value="VQ"/>
    <property type="match status" value="1"/>
</dbReference>
<dbReference type="RefSeq" id="XP_011083213.2">
    <property type="nucleotide sequence ID" value="XM_011084911.2"/>
</dbReference>
<dbReference type="GeneID" id="105165783"/>
<evidence type="ECO:0000256" key="4">
    <source>
        <dbReference type="SAM" id="MobiDB-lite"/>
    </source>
</evidence>
<dbReference type="KEGG" id="sind:105165783"/>
<keyword evidence="2" id="KW-0597">Phosphoprotein</keyword>
<protein>
    <submittedName>
        <fullName evidence="7">VQ motif-containing protein 31-like</fullName>
    </submittedName>
</protein>
<dbReference type="InterPro" id="IPR039611">
    <property type="entry name" value="VQ_4/11/13/19/31/33"/>
</dbReference>
<feature type="region of interest" description="Disordered" evidence="4">
    <location>
        <begin position="101"/>
        <end position="130"/>
    </location>
</feature>
<dbReference type="InParanoid" id="A0A6I9TE15"/>